<accession>A0AAN9I867</accession>
<keyword evidence="1" id="KW-0812">Transmembrane</keyword>
<dbReference type="InterPro" id="IPR045883">
    <property type="entry name" value="At4g13530-like"/>
</dbReference>
<dbReference type="Proteomes" id="UP001359559">
    <property type="component" value="Unassembled WGS sequence"/>
</dbReference>
<sequence>MDIDEWEFLSDDGYLDFNDGEKQISLGKGNPDTKSVVDMDYFCSSPTRKQRGFNQLVPLQVQLEPRIIKGPPEDVLVKDIIKNNPKGLVTVVAPSEKFKDHEAVEADQDTVSQVFFKIKESEFVDMKMDSPKSTSSCKNLLPPMDAATVFKFEDKGEAKEIVTSPRRKIEKGTMLGSMECDKEEESTWEEENNTAFNIWKWSLTGVGAICSFGVAAATICVLFFGSQQRNKIKQEQKIRFQIYSDDKRIKQVVEQATKLNEAISAARGVPISRAQISIGGYYDGL</sequence>
<organism evidence="3 4">
    <name type="scientific">Clitoria ternatea</name>
    <name type="common">Butterfly pea</name>
    <dbReference type="NCBI Taxonomy" id="43366"/>
    <lineage>
        <taxon>Eukaryota</taxon>
        <taxon>Viridiplantae</taxon>
        <taxon>Streptophyta</taxon>
        <taxon>Embryophyta</taxon>
        <taxon>Tracheophyta</taxon>
        <taxon>Spermatophyta</taxon>
        <taxon>Magnoliopsida</taxon>
        <taxon>eudicotyledons</taxon>
        <taxon>Gunneridae</taxon>
        <taxon>Pentapetalae</taxon>
        <taxon>rosids</taxon>
        <taxon>fabids</taxon>
        <taxon>Fabales</taxon>
        <taxon>Fabaceae</taxon>
        <taxon>Papilionoideae</taxon>
        <taxon>50 kb inversion clade</taxon>
        <taxon>NPAAA clade</taxon>
        <taxon>indigoferoid/millettioid clade</taxon>
        <taxon>Phaseoleae</taxon>
        <taxon>Clitoria</taxon>
    </lineage>
</organism>
<name>A0AAN9I867_CLITE</name>
<reference evidence="3 4" key="1">
    <citation type="submission" date="2024-01" db="EMBL/GenBank/DDBJ databases">
        <title>The genomes of 5 underutilized Papilionoideae crops provide insights into root nodulation and disease resistance.</title>
        <authorList>
            <person name="Yuan L."/>
        </authorList>
    </citation>
    <scope>NUCLEOTIDE SEQUENCE [LARGE SCALE GENOMIC DNA]</scope>
    <source>
        <strain evidence="3">LY-2023</strain>
        <tissue evidence="3">Leaf</tissue>
    </source>
</reference>
<dbReference type="InterPro" id="IPR049224">
    <property type="entry name" value="DUF6821"/>
</dbReference>
<dbReference type="Pfam" id="PF20705">
    <property type="entry name" value="DUF6821"/>
    <property type="match status" value="1"/>
</dbReference>
<dbReference type="EMBL" id="JAYKXN010000007">
    <property type="protein sequence ID" value="KAK7271088.1"/>
    <property type="molecule type" value="Genomic_DNA"/>
</dbReference>
<evidence type="ECO:0000256" key="1">
    <source>
        <dbReference type="SAM" id="Phobius"/>
    </source>
</evidence>
<feature type="transmembrane region" description="Helical" evidence="1">
    <location>
        <begin position="201"/>
        <end position="224"/>
    </location>
</feature>
<protein>
    <recommendedName>
        <fullName evidence="2">DUF6821 domain-containing protein</fullName>
    </recommendedName>
</protein>
<proteinExistence type="predicted"/>
<evidence type="ECO:0000313" key="4">
    <source>
        <dbReference type="Proteomes" id="UP001359559"/>
    </source>
</evidence>
<dbReference type="AlphaFoldDB" id="A0AAN9I867"/>
<dbReference type="PANTHER" id="PTHR33646">
    <property type="entry name" value="GB|AAF00631.1"/>
    <property type="match status" value="1"/>
</dbReference>
<keyword evidence="1" id="KW-1133">Transmembrane helix</keyword>
<keyword evidence="4" id="KW-1185">Reference proteome</keyword>
<dbReference type="PANTHER" id="PTHR33646:SF2">
    <property type="entry name" value="F20H23.8 PROTEIN"/>
    <property type="match status" value="1"/>
</dbReference>
<evidence type="ECO:0000313" key="3">
    <source>
        <dbReference type="EMBL" id="KAK7271088.1"/>
    </source>
</evidence>
<gene>
    <name evidence="3" type="ORF">RJT34_26701</name>
</gene>
<comment type="caution">
    <text evidence="3">The sequence shown here is derived from an EMBL/GenBank/DDBJ whole genome shotgun (WGS) entry which is preliminary data.</text>
</comment>
<keyword evidence="1" id="KW-0472">Membrane</keyword>
<evidence type="ECO:0000259" key="2">
    <source>
        <dbReference type="Pfam" id="PF20705"/>
    </source>
</evidence>
<feature type="domain" description="DUF6821" evidence="2">
    <location>
        <begin position="107"/>
        <end position="285"/>
    </location>
</feature>